<feature type="compositionally biased region" description="Basic and acidic residues" evidence="1">
    <location>
        <begin position="492"/>
        <end position="504"/>
    </location>
</feature>
<gene>
    <name evidence="3" type="ORF">CVT26_001893</name>
</gene>
<keyword evidence="4" id="KW-1185">Reference proteome</keyword>
<keyword evidence="2" id="KW-1133">Transmembrane helix</keyword>
<feature type="transmembrane region" description="Helical" evidence="2">
    <location>
        <begin position="362"/>
        <end position="379"/>
    </location>
</feature>
<feature type="region of interest" description="Disordered" evidence="1">
    <location>
        <begin position="490"/>
        <end position="569"/>
    </location>
</feature>
<reference evidence="3 4" key="1">
    <citation type="journal article" date="2018" name="Evol. Lett.">
        <title>Horizontal gene cluster transfer increased hallucinogenic mushroom diversity.</title>
        <authorList>
            <person name="Reynolds H.T."/>
            <person name="Vijayakumar V."/>
            <person name="Gluck-Thaler E."/>
            <person name="Korotkin H.B."/>
            <person name="Matheny P.B."/>
            <person name="Slot J.C."/>
        </authorList>
    </citation>
    <scope>NUCLEOTIDE SEQUENCE [LARGE SCALE GENOMIC DNA]</scope>
    <source>
        <strain evidence="3 4">SRW20</strain>
    </source>
</reference>
<accession>A0A409WAX5</accession>
<feature type="compositionally biased region" description="Polar residues" evidence="1">
    <location>
        <begin position="220"/>
        <end position="229"/>
    </location>
</feature>
<feature type="transmembrane region" description="Helical" evidence="2">
    <location>
        <begin position="658"/>
        <end position="680"/>
    </location>
</feature>
<sequence>MSTERSATPKSLEERENPVSSTEGHRRPGMSAKKKTTSNGSIYRLPAESQAHAPIYGASPNNAERDQNHYRDISTGPSASFGHQPPEEPQTRQHRHLLGSSSLGGYLRTFGSLNGVDVSSADASNGFTSGNHRGPEDTRAPRLSSISRHSYVDLNEDYNRSRDPPGSRGKNSVPYFDAPRTNSPEKYRHSPTVSRRHSLNRVPEEMEGPSTSGAAEWDTQRGQSSNATPGLQYYGSVGYGPPPSSRNDVEPGTSAGPRYGEGALADDDDTSSLSSEEEEWLLESELAKEGLYRGNYRHLVILYSLVPLSTFFAFVVLLILPILAFPSSSHSLFPYPPYLPFPIPEVVVAMALWSISYLLRDFLYSVSLAITSWLPFPSLRFPKFIPALTSVLSAFLQSISSILFRQLAIPFLLIPYYSTEWRRYVSIYVREDLQRTHFPTWHDDAFRRVWWVALGWAAAEAIVGIKQGYESIALYKDVLIDMKVPSTGLARTRNDNESARDMHRTSSINLPDMISPATPSQSQTLGDQNAELTPTQRDWATRQRSSDTHVPSPIPERREHSSSFSSLSTHSDIRNDALLDTLPEGDRERQPLLMAADTPQLSRQPTNESQRILVENAVERDLEELIALKTREELEEVYGIPVIRIPVFISCLHRINSILSSLGVCLILSAAYMKSTFAYSLHSPTALSPMVSPPQPSNRLLWITLPCLLALQTILSMMHTPWILPKIGIHTFVYISLLTSLGVFFGGLGIWEVLT</sequence>
<feature type="transmembrane region" description="Helical" evidence="2">
    <location>
        <begin position="337"/>
        <end position="355"/>
    </location>
</feature>
<keyword evidence="2" id="KW-0472">Membrane</keyword>
<comment type="caution">
    <text evidence="3">The sequence shown here is derived from an EMBL/GenBank/DDBJ whole genome shotgun (WGS) entry which is preliminary data.</text>
</comment>
<dbReference type="InParanoid" id="A0A409WAX5"/>
<organism evidence="3 4">
    <name type="scientific">Gymnopilus dilepis</name>
    <dbReference type="NCBI Taxonomy" id="231916"/>
    <lineage>
        <taxon>Eukaryota</taxon>
        <taxon>Fungi</taxon>
        <taxon>Dikarya</taxon>
        <taxon>Basidiomycota</taxon>
        <taxon>Agaricomycotina</taxon>
        <taxon>Agaricomycetes</taxon>
        <taxon>Agaricomycetidae</taxon>
        <taxon>Agaricales</taxon>
        <taxon>Agaricineae</taxon>
        <taxon>Hymenogastraceae</taxon>
        <taxon>Gymnopilus</taxon>
    </lineage>
</organism>
<protein>
    <submittedName>
        <fullName evidence="3">Uncharacterized protein</fullName>
    </submittedName>
</protein>
<feature type="compositionally biased region" description="Polar residues" evidence="1">
    <location>
        <begin position="121"/>
        <end position="131"/>
    </location>
</feature>
<feature type="compositionally biased region" description="Polar residues" evidence="1">
    <location>
        <begin position="517"/>
        <end position="538"/>
    </location>
</feature>
<dbReference type="AlphaFoldDB" id="A0A409WAX5"/>
<proteinExistence type="predicted"/>
<evidence type="ECO:0000256" key="2">
    <source>
        <dbReference type="SAM" id="Phobius"/>
    </source>
</evidence>
<dbReference type="Proteomes" id="UP000284706">
    <property type="component" value="Unassembled WGS sequence"/>
</dbReference>
<feature type="transmembrane region" description="Helical" evidence="2">
    <location>
        <begin position="731"/>
        <end position="751"/>
    </location>
</feature>
<evidence type="ECO:0000313" key="3">
    <source>
        <dbReference type="EMBL" id="PPQ75665.1"/>
    </source>
</evidence>
<feature type="transmembrane region" description="Helical" evidence="2">
    <location>
        <begin position="300"/>
        <end position="325"/>
    </location>
</feature>
<feature type="compositionally biased region" description="Acidic residues" evidence="1">
    <location>
        <begin position="264"/>
        <end position="276"/>
    </location>
</feature>
<feature type="transmembrane region" description="Helical" evidence="2">
    <location>
        <begin position="391"/>
        <end position="414"/>
    </location>
</feature>
<feature type="compositionally biased region" description="Basic and acidic residues" evidence="1">
    <location>
        <begin position="63"/>
        <end position="72"/>
    </location>
</feature>
<dbReference type="STRING" id="231916.A0A409WAX5"/>
<evidence type="ECO:0000256" key="1">
    <source>
        <dbReference type="SAM" id="MobiDB-lite"/>
    </source>
</evidence>
<evidence type="ECO:0000313" key="4">
    <source>
        <dbReference type="Proteomes" id="UP000284706"/>
    </source>
</evidence>
<feature type="region of interest" description="Disordered" evidence="1">
    <location>
        <begin position="1"/>
        <end position="276"/>
    </location>
</feature>
<keyword evidence="2" id="KW-0812">Transmembrane</keyword>
<name>A0A409WAX5_9AGAR</name>
<feature type="transmembrane region" description="Helical" evidence="2">
    <location>
        <begin position="700"/>
        <end position="719"/>
    </location>
</feature>
<dbReference type="EMBL" id="NHYE01005238">
    <property type="protein sequence ID" value="PPQ75665.1"/>
    <property type="molecule type" value="Genomic_DNA"/>
</dbReference>
<dbReference type="OrthoDB" id="3364069at2759"/>